<comment type="catalytic activity">
    <reaction evidence="14">
        <text>pyridoxine + ATP = pyridoxine 5'-phosphate + ADP + H(+)</text>
        <dbReference type="Rhea" id="RHEA:25108"/>
        <dbReference type="ChEBI" id="CHEBI:15378"/>
        <dbReference type="ChEBI" id="CHEBI:16709"/>
        <dbReference type="ChEBI" id="CHEBI:30616"/>
        <dbReference type="ChEBI" id="CHEBI:58589"/>
        <dbReference type="ChEBI" id="CHEBI:456216"/>
        <dbReference type="EC" id="2.7.1.35"/>
    </reaction>
    <physiologicalReaction direction="left-to-right" evidence="14">
        <dbReference type="Rhea" id="RHEA:25109"/>
    </physiologicalReaction>
</comment>
<proteinExistence type="inferred from homology"/>
<keyword evidence="17" id="KW-1185">Reference proteome</keyword>
<evidence type="ECO:0000256" key="10">
    <source>
        <dbReference type="ARBA" id="ARBA00022840"/>
    </source>
</evidence>
<keyword evidence="7" id="KW-0808">Transferase</keyword>
<dbReference type="AlphaFoldDB" id="A0A8R1UIX1"/>
<name>A0A8R1UIX1_PRIPA</name>
<keyword evidence="9" id="KW-0418">Kinase</keyword>
<feature type="domain" description="Pyridoxamine kinase/Phosphomethylpyrimidine kinase" evidence="15">
    <location>
        <begin position="117"/>
        <end position="284"/>
    </location>
</feature>
<dbReference type="CDD" id="cd01173">
    <property type="entry name" value="pyridoxal_pyridoxamine_kinase"/>
    <property type="match status" value="1"/>
</dbReference>
<dbReference type="Proteomes" id="UP000005239">
    <property type="component" value="Unassembled WGS sequence"/>
</dbReference>
<evidence type="ECO:0000259" key="15">
    <source>
        <dbReference type="Pfam" id="PF08543"/>
    </source>
</evidence>
<dbReference type="InterPro" id="IPR029056">
    <property type="entry name" value="Ribokinase-like"/>
</dbReference>
<dbReference type="InterPro" id="IPR004625">
    <property type="entry name" value="PyrdxlKinase"/>
</dbReference>
<comment type="pathway">
    <text evidence="2">Cofactor metabolism; pyridoxal 5'-phosphate salvage; pyridoxine 5'-phosphate from pyridoxine: step 1/1.</text>
</comment>
<dbReference type="GO" id="GO:0008478">
    <property type="term" value="F:pyridoxal kinase activity"/>
    <property type="evidence" value="ECO:0000318"/>
    <property type="project" value="GO_Central"/>
</dbReference>
<evidence type="ECO:0000313" key="16">
    <source>
        <dbReference type="EnsemblMetazoa" id="PPA27858.1"/>
    </source>
</evidence>
<evidence type="ECO:0000256" key="13">
    <source>
        <dbReference type="ARBA" id="ARBA00047377"/>
    </source>
</evidence>
<evidence type="ECO:0000256" key="2">
    <source>
        <dbReference type="ARBA" id="ARBA00004835"/>
    </source>
</evidence>
<evidence type="ECO:0000256" key="9">
    <source>
        <dbReference type="ARBA" id="ARBA00022777"/>
    </source>
</evidence>
<organism evidence="16 17">
    <name type="scientific">Pristionchus pacificus</name>
    <name type="common">Parasitic nematode worm</name>
    <dbReference type="NCBI Taxonomy" id="54126"/>
    <lineage>
        <taxon>Eukaryota</taxon>
        <taxon>Metazoa</taxon>
        <taxon>Ecdysozoa</taxon>
        <taxon>Nematoda</taxon>
        <taxon>Chromadorea</taxon>
        <taxon>Rhabditida</taxon>
        <taxon>Rhabditina</taxon>
        <taxon>Diplogasteromorpha</taxon>
        <taxon>Diplogasteroidea</taxon>
        <taxon>Neodiplogasteridae</taxon>
        <taxon>Pristionchus</taxon>
    </lineage>
</organism>
<gene>
    <name evidence="16" type="primary">WBGene00117412</name>
</gene>
<comment type="catalytic activity">
    <reaction evidence="13">
        <text>pyridoxal + ATP = pyridoxal 5'-phosphate + ADP + H(+)</text>
        <dbReference type="Rhea" id="RHEA:10224"/>
        <dbReference type="ChEBI" id="CHEBI:15378"/>
        <dbReference type="ChEBI" id="CHEBI:17310"/>
        <dbReference type="ChEBI" id="CHEBI:30616"/>
        <dbReference type="ChEBI" id="CHEBI:456216"/>
        <dbReference type="ChEBI" id="CHEBI:597326"/>
        <dbReference type="EC" id="2.7.1.35"/>
    </reaction>
    <physiologicalReaction direction="left-to-right" evidence="13">
        <dbReference type="Rhea" id="RHEA:10225"/>
    </physiologicalReaction>
</comment>
<comment type="pathway">
    <text evidence="3">Cofactor metabolism; pyridoxal 5'-phosphate salvage; pyridoxal 5'-phosphate from pyridoxal: step 1/1.</text>
</comment>
<dbReference type="NCBIfam" id="TIGR00687">
    <property type="entry name" value="pyridox_kin"/>
    <property type="match status" value="1"/>
</dbReference>
<comment type="catalytic activity">
    <reaction evidence="12">
        <text>pyridoxamine + ATP = pyridoxamine 5'-phosphate + ADP + H(+)</text>
        <dbReference type="Rhea" id="RHEA:25104"/>
        <dbReference type="ChEBI" id="CHEBI:15378"/>
        <dbReference type="ChEBI" id="CHEBI:30616"/>
        <dbReference type="ChEBI" id="CHEBI:57761"/>
        <dbReference type="ChEBI" id="CHEBI:58451"/>
        <dbReference type="ChEBI" id="CHEBI:456216"/>
        <dbReference type="EC" id="2.7.1.35"/>
    </reaction>
    <physiologicalReaction direction="left-to-right" evidence="12">
        <dbReference type="Rhea" id="RHEA:25105"/>
    </physiologicalReaction>
</comment>
<dbReference type="EC" id="2.7.1.35" evidence="5"/>
<evidence type="ECO:0000256" key="8">
    <source>
        <dbReference type="ARBA" id="ARBA00022741"/>
    </source>
</evidence>
<keyword evidence="8" id="KW-0547">Nucleotide-binding</keyword>
<dbReference type="PANTHER" id="PTHR10534:SF2">
    <property type="entry name" value="PYRIDOXAL KINASE"/>
    <property type="match status" value="1"/>
</dbReference>
<evidence type="ECO:0000256" key="6">
    <source>
        <dbReference type="ARBA" id="ARBA00018134"/>
    </source>
</evidence>
<dbReference type="Gene3D" id="3.40.1190.20">
    <property type="match status" value="1"/>
</dbReference>
<evidence type="ECO:0000256" key="3">
    <source>
        <dbReference type="ARBA" id="ARBA00005210"/>
    </source>
</evidence>
<comment type="similarity">
    <text evidence="4">Belongs to the pyridoxine kinase family.</text>
</comment>
<accession>A0A8R1UIX1</accession>
<evidence type="ECO:0000256" key="1">
    <source>
        <dbReference type="ARBA" id="ARBA00004750"/>
    </source>
</evidence>
<dbReference type="EnsemblMetazoa" id="PPA27858.1">
    <property type="protein sequence ID" value="PPA27858.1"/>
    <property type="gene ID" value="WBGene00117412"/>
</dbReference>
<dbReference type="GO" id="GO:0005524">
    <property type="term" value="F:ATP binding"/>
    <property type="evidence" value="ECO:0007669"/>
    <property type="project" value="UniProtKB-KW"/>
</dbReference>
<dbReference type="Pfam" id="PF08543">
    <property type="entry name" value="Phos_pyr_kin"/>
    <property type="match status" value="1"/>
</dbReference>
<dbReference type="SUPFAM" id="SSF53613">
    <property type="entry name" value="Ribokinase-like"/>
    <property type="match status" value="1"/>
</dbReference>
<evidence type="ECO:0000256" key="11">
    <source>
        <dbReference type="ARBA" id="ARBA00032808"/>
    </source>
</evidence>
<reference evidence="17" key="1">
    <citation type="journal article" date="2008" name="Nat. Genet.">
        <title>The Pristionchus pacificus genome provides a unique perspective on nematode lifestyle and parasitism.</title>
        <authorList>
            <person name="Dieterich C."/>
            <person name="Clifton S.W."/>
            <person name="Schuster L.N."/>
            <person name="Chinwalla A."/>
            <person name="Delehaunty K."/>
            <person name="Dinkelacker I."/>
            <person name="Fulton L."/>
            <person name="Fulton R."/>
            <person name="Godfrey J."/>
            <person name="Minx P."/>
            <person name="Mitreva M."/>
            <person name="Roeseler W."/>
            <person name="Tian H."/>
            <person name="Witte H."/>
            <person name="Yang S.P."/>
            <person name="Wilson R.K."/>
            <person name="Sommer R.J."/>
        </authorList>
    </citation>
    <scope>NUCLEOTIDE SEQUENCE [LARGE SCALE GENOMIC DNA]</scope>
    <source>
        <strain evidence="17">PS312</strain>
    </source>
</reference>
<evidence type="ECO:0000256" key="14">
    <source>
        <dbReference type="ARBA" id="ARBA00048524"/>
    </source>
</evidence>
<evidence type="ECO:0000256" key="4">
    <source>
        <dbReference type="ARBA" id="ARBA00008805"/>
    </source>
</evidence>
<evidence type="ECO:0000313" key="17">
    <source>
        <dbReference type="Proteomes" id="UP000005239"/>
    </source>
</evidence>
<dbReference type="GO" id="GO:0009443">
    <property type="term" value="P:pyridoxal 5'-phosphate salvage"/>
    <property type="evidence" value="ECO:0000318"/>
    <property type="project" value="GO_Central"/>
</dbReference>
<keyword evidence="10" id="KW-0067">ATP-binding</keyword>
<reference evidence="16" key="2">
    <citation type="submission" date="2022-06" db="UniProtKB">
        <authorList>
            <consortium name="EnsemblMetazoa"/>
        </authorList>
    </citation>
    <scope>IDENTIFICATION</scope>
    <source>
        <strain evidence="16">PS312</strain>
    </source>
</reference>
<sequence length="320" mass="35030">MFVAMADGPSPSIEASIKRERPSRRVFSIQSHVVHGYAGNKAAVFPLQINGFHVDFVNSVHFSNHTAYANLRGERLDSDQLGAIYEGLSLNGLTTYSHLLTGYCGNPGFLQRIGGIVKDLKEKNENLLYVCDPVLGDHGKYYTPRELLPIYKEVIVPLADVLTPNCFELGELSGRKIENEADCLSAVDAIHDLGVSRIVVTSGIPSKEEETQLIALTSTRNKDGTATRHRFVFPKRSGNFVGTGDLFASLLIVWLEECGGNLAEAVGRVIGALQDVIGVTIEVAKDYAPPPSCKLPELRFIEGRRYLLQPSHVVPSVKLD</sequence>
<evidence type="ECO:0000256" key="12">
    <source>
        <dbReference type="ARBA" id="ARBA00047310"/>
    </source>
</evidence>
<comment type="pathway">
    <text evidence="1">Cofactor metabolism; pyridoxal 5'-phosphate salvage; pyridoxamine 5'-phosphate from pyridoxamine: step 1/1.</text>
</comment>
<dbReference type="PANTHER" id="PTHR10534">
    <property type="entry name" value="PYRIDOXAL KINASE"/>
    <property type="match status" value="1"/>
</dbReference>
<evidence type="ECO:0000256" key="5">
    <source>
        <dbReference type="ARBA" id="ARBA00012104"/>
    </source>
</evidence>
<protein>
    <recommendedName>
        <fullName evidence="6">Pyridoxal kinase</fullName>
        <ecNumber evidence="5">2.7.1.35</ecNumber>
    </recommendedName>
    <alternativeName>
        <fullName evidence="11">Pyridoxine kinase</fullName>
    </alternativeName>
</protein>
<dbReference type="InterPro" id="IPR013749">
    <property type="entry name" value="PM/HMP-P_kinase-1"/>
</dbReference>
<dbReference type="GO" id="GO:0005829">
    <property type="term" value="C:cytosol"/>
    <property type="evidence" value="ECO:0000318"/>
    <property type="project" value="GO_Central"/>
</dbReference>
<evidence type="ECO:0000256" key="7">
    <source>
        <dbReference type="ARBA" id="ARBA00022679"/>
    </source>
</evidence>